<evidence type="ECO:0000256" key="8">
    <source>
        <dbReference type="ARBA" id="ARBA00022842"/>
    </source>
</evidence>
<name>A0A268NZD3_SHOCL</name>
<dbReference type="InterPro" id="IPR013749">
    <property type="entry name" value="PM/HMP-P_kinase-1"/>
</dbReference>
<dbReference type="GO" id="GO:0046872">
    <property type="term" value="F:metal ion binding"/>
    <property type="evidence" value="ECO:0007669"/>
    <property type="project" value="UniProtKB-KW"/>
</dbReference>
<evidence type="ECO:0000256" key="4">
    <source>
        <dbReference type="ARBA" id="ARBA00022723"/>
    </source>
</evidence>
<dbReference type="Proteomes" id="UP000216133">
    <property type="component" value="Unassembled WGS sequence"/>
</dbReference>
<dbReference type="Pfam" id="PF08543">
    <property type="entry name" value="Phos_pyr_kin"/>
    <property type="match status" value="1"/>
</dbReference>
<dbReference type="NCBIfam" id="TIGR00097">
    <property type="entry name" value="HMP-P_kinase"/>
    <property type="match status" value="1"/>
</dbReference>
<dbReference type="GO" id="GO:0008902">
    <property type="term" value="F:hydroxymethylpyrimidine kinase activity"/>
    <property type="evidence" value="ECO:0007669"/>
    <property type="project" value="TreeGrafter"/>
</dbReference>
<dbReference type="GeneID" id="86928259"/>
<dbReference type="Proteomes" id="UP000216207">
    <property type="component" value="Unassembled WGS sequence"/>
</dbReference>
<dbReference type="EMBL" id="NPCC01000012">
    <property type="protein sequence ID" value="PAE88808.1"/>
    <property type="molecule type" value="Genomic_DNA"/>
</dbReference>
<dbReference type="GO" id="GO:0008478">
    <property type="term" value="F:pyridoxal kinase activity"/>
    <property type="evidence" value="ECO:0007669"/>
    <property type="project" value="UniProtKB-EC"/>
</dbReference>
<dbReference type="EMBL" id="NPBS01000063">
    <property type="protein sequence ID" value="PAF25750.1"/>
    <property type="molecule type" value="Genomic_DNA"/>
</dbReference>
<dbReference type="GO" id="GO:0005524">
    <property type="term" value="F:ATP binding"/>
    <property type="evidence" value="ECO:0007669"/>
    <property type="project" value="UniProtKB-KW"/>
</dbReference>
<keyword evidence="6 15" id="KW-0418">Kinase</keyword>
<evidence type="ECO:0000313" key="18">
    <source>
        <dbReference type="Proteomes" id="UP000216207"/>
    </source>
</evidence>
<evidence type="ECO:0000256" key="10">
    <source>
        <dbReference type="ARBA" id="ARBA00042348"/>
    </source>
</evidence>
<evidence type="ECO:0000256" key="6">
    <source>
        <dbReference type="ARBA" id="ARBA00022777"/>
    </source>
</evidence>
<proteinExistence type="inferred from homology"/>
<dbReference type="PANTHER" id="PTHR20858">
    <property type="entry name" value="PHOSPHOMETHYLPYRIMIDINE KINASE"/>
    <property type="match status" value="1"/>
</dbReference>
<evidence type="ECO:0000256" key="13">
    <source>
        <dbReference type="ARBA" id="ARBA00049293"/>
    </source>
</evidence>
<feature type="domain" description="Pyridoxamine kinase/Phosphomethylpyrimidine kinase" evidence="14">
    <location>
        <begin position="13"/>
        <end position="259"/>
    </location>
</feature>
<dbReference type="GO" id="GO:0005829">
    <property type="term" value="C:cytosol"/>
    <property type="evidence" value="ECO:0007669"/>
    <property type="project" value="TreeGrafter"/>
</dbReference>
<dbReference type="NCBIfam" id="NF009077">
    <property type="entry name" value="PRK12412.1"/>
    <property type="match status" value="1"/>
</dbReference>
<dbReference type="InterPro" id="IPR004399">
    <property type="entry name" value="HMP/HMP-P_kinase_dom"/>
</dbReference>
<evidence type="ECO:0000256" key="9">
    <source>
        <dbReference type="ARBA" id="ARBA00042307"/>
    </source>
</evidence>
<comment type="catalytic activity">
    <reaction evidence="13">
        <text>pyridoxal + ATP = pyridoxal 5'-phosphate + ADP + H(+)</text>
        <dbReference type="Rhea" id="RHEA:10224"/>
        <dbReference type="ChEBI" id="CHEBI:15378"/>
        <dbReference type="ChEBI" id="CHEBI:17310"/>
        <dbReference type="ChEBI" id="CHEBI:30616"/>
        <dbReference type="ChEBI" id="CHEBI:456216"/>
        <dbReference type="ChEBI" id="CHEBI:597326"/>
        <dbReference type="EC" id="2.7.1.35"/>
    </reaction>
</comment>
<keyword evidence="7" id="KW-0067">ATP-binding</keyword>
<dbReference type="RefSeq" id="WP_063608971.1">
    <property type="nucleotide sequence ID" value="NZ_BOQQ01000004.1"/>
</dbReference>
<keyword evidence="3" id="KW-0808">Transferase</keyword>
<dbReference type="InterPro" id="IPR029056">
    <property type="entry name" value="Ribokinase-like"/>
</dbReference>
<evidence type="ECO:0000259" key="14">
    <source>
        <dbReference type="Pfam" id="PF08543"/>
    </source>
</evidence>
<dbReference type="CDD" id="cd01169">
    <property type="entry name" value="HMPP_kinase"/>
    <property type="match status" value="1"/>
</dbReference>
<dbReference type="EC" id="2.7.1.35" evidence="2"/>
<reference evidence="17 18" key="1">
    <citation type="submission" date="2017-07" db="EMBL/GenBank/DDBJ databases">
        <title>Isolation and whole genome analysis of endospore-forming bacteria from heroin.</title>
        <authorList>
            <person name="Kalinowski J."/>
            <person name="Ahrens B."/>
            <person name="Al-Dilaimi A."/>
            <person name="Winkler A."/>
            <person name="Wibberg D."/>
            <person name="Schleenbecker U."/>
            <person name="Ruckert C."/>
            <person name="Wolfel R."/>
            <person name="Grass G."/>
        </authorList>
    </citation>
    <scope>NUCLEOTIDE SEQUENCE [LARGE SCALE GENOMIC DNA]</scope>
    <source>
        <strain evidence="16 17">7523-2</strain>
        <strain evidence="15 18">7539</strain>
    </source>
</reference>
<evidence type="ECO:0000313" key="15">
    <source>
        <dbReference type="EMBL" id="PAE88808.1"/>
    </source>
</evidence>
<evidence type="ECO:0000256" key="11">
    <source>
        <dbReference type="ARBA" id="ARBA00042396"/>
    </source>
</evidence>
<evidence type="ECO:0000313" key="17">
    <source>
        <dbReference type="Proteomes" id="UP000216133"/>
    </source>
</evidence>
<evidence type="ECO:0000256" key="1">
    <source>
        <dbReference type="ARBA" id="ARBA00009879"/>
    </source>
</evidence>
<evidence type="ECO:0000256" key="7">
    <source>
        <dbReference type="ARBA" id="ARBA00022840"/>
    </source>
</evidence>
<keyword evidence="5" id="KW-0547">Nucleotide-binding</keyword>
<organism evidence="15 18">
    <name type="scientific">Shouchella clausii</name>
    <name type="common">Alkalihalobacillus clausii</name>
    <dbReference type="NCBI Taxonomy" id="79880"/>
    <lineage>
        <taxon>Bacteria</taxon>
        <taxon>Bacillati</taxon>
        <taxon>Bacillota</taxon>
        <taxon>Bacilli</taxon>
        <taxon>Bacillales</taxon>
        <taxon>Bacillaceae</taxon>
        <taxon>Shouchella</taxon>
    </lineage>
</organism>
<keyword evidence="8" id="KW-0460">Magnesium</keyword>
<evidence type="ECO:0000256" key="12">
    <source>
        <dbReference type="ARBA" id="ARBA00042531"/>
    </source>
</evidence>
<dbReference type="GO" id="GO:0009228">
    <property type="term" value="P:thiamine biosynthetic process"/>
    <property type="evidence" value="ECO:0007669"/>
    <property type="project" value="InterPro"/>
</dbReference>
<gene>
    <name evidence="15" type="primary">thiD</name>
    <name evidence="16" type="ORF">CHH61_12175</name>
    <name evidence="15" type="ORF">CHH72_10560</name>
</gene>
<dbReference type="FunFam" id="3.40.1190.20:FF:000003">
    <property type="entry name" value="Phosphomethylpyrimidine kinase ThiD"/>
    <property type="match status" value="1"/>
</dbReference>
<sequence length="270" mass="28990">MERYKALTIAGSDTSGGAGIQADLKTFQELGVYGMNALTTIVAQNPFENWAHEVFPQDAKLVGKQIDTVLKGIGADAVKTGMLGSIEIIELVANKIEEYGVNKVVVDPVMVCKGADEALNPETDACLRDVLVPKAFVVTPNLFEATQLSGQRIETLDDVKRAAQTIHQLGADHVVIKGGSKLNHPQAVDVWYDGQSFTLLENPEIDTTYTHGAGCTFAAAITAMLAKGKSVEEAIHTAKDFVTAAIKHGSRLNEYVGSVAHGAYRHEKQN</sequence>
<dbReference type="GO" id="GO:0008972">
    <property type="term" value="F:phosphomethylpyrimidine kinase activity"/>
    <property type="evidence" value="ECO:0007669"/>
    <property type="project" value="InterPro"/>
</dbReference>
<accession>A0A268NZD3</accession>
<keyword evidence="4" id="KW-0479">Metal-binding</keyword>
<evidence type="ECO:0000313" key="16">
    <source>
        <dbReference type="EMBL" id="PAF25750.1"/>
    </source>
</evidence>
<evidence type="ECO:0000256" key="3">
    <source>
        <dbReference type="ARBA" id="ARBA00022679"/>
    </source>
</evidence>
<comment type="similarity">
    <text evidence="1">Belongs to the ThiD family.</text>
</comment>
<dbReference type="PANTHER" id="PTHR20858:SF19">
    <property type="entry name" value="PYRIDOXINE KINASE"/>
    <property type="match status" value="1"/>
</dbReference>
<dbReference type="AlphaFoldDB" id="A0A268NZD3"/>
<evidence type="ECO:0000256" key="5">
    <source>
        <dbReference type="ARBA" id="ARBA00022741"/>
    </source>
</evidence>
<protein>
    <recommendedName>
        <fullName evidence="2">pyridoxal kinase</fullName>
        <ecNumber evidence="2">2.7.1.35</ecNumber>
    </recommendedName>
    <alternativeName>
        <fullName evidence="10">PN/PL/PM kinase</fullName>
    </alternativeName>
    <alternativeName>
        <fullName evidence="11">Pyridoxal kinase</fullName>
    </alternativeName>
    <alternativeName>
        <fullName evidence="9">Pyridoxamine kinase</fullName>
    </alternativeName>
    <alternativeName>
        <fullName evidence="12">Vitamin B6 kinase</fullName>
    </alternativeName>
</protein>
<dbReference type="Gene3D" id="3.40.1190.20">
    <property type="match status" value="1"/>
</dbReference>
<evidence type="ECO:0000256" key="2">
    <source>
        <dbReference type="ARBA" id="ARBA00012104"/>
    </source>
</evidence>
<comment type="caution">
    <text evidence="15">The sequence shown here is derived from an EMBL/GenBank/DDBJ whole genome shotgun (WGS) entry which is preliminary data.</text>
</comment>
<dbReference type="SUPFAM" id="SSF53613">
    <property type="entry name" value="Ribokinase-like"/>
    <property type="match status" value="1"/>
</dbReference>